<keyword evidence="1" id="KW-0732">Signal</keyword>
<name>A0A2M4B7R1_9DIPT</name>
<accession>A0A2M4B7R1</accession>
<feature type="chain" id="PRO_5014617273" evidence="1">
    <location>
        <begin position="19"/>
        <end position="68"/>
    </location>
</feature>
<evidence type="ECO:0000256" key="1">
    <source>
        <dbReference type="SAM" id="SignalP"/>
    </source>
</evidence>
<reference evidence="2" key="1">
    <citation type="submission" date="2018-01" db="EMBL/GenBank/DDBJ databases">
        <title>An insight into the sialome of Amazonian anophelines.</title>
        <authorList>
            <person name="Ribeiro J.M."/>
            <person name="Scarpassa V."/>
            <person name="Calvo E."/>
        </authorList>
    </citation>
    <scope>NUCLEOTIDE SEQUENCE</scope>
    <source>
        <tissue evidence="2">Salivary glands</tissue>
    </source>
</reference>
<proteinExistence type="predicted"/>
<dbReference type="AlphaFoldDB" id="A0A2M4B7R1"/>
<evidence type="ECO:0000313" key="2">
    <source>
        <dbReference type="EMBL" id="MBW49094.1"/>
    </source>
</evidence>
<dbReference type="EMBL" id="GGFK01015773">
    <property type="protein sequence ID" value="MBW49094.1"/>
    <property type="molecule type" value="Transcribed_RNA"/>
</dbReference>
<organism evidence="2">
    <name type="scientific">Anopheles triannulatus</name>
    <dbReference type="NCBI Taxonomy" id="58253"/>
    <lineage>
        <taxon>Eukaryota</taxon>
        <taxon>Metazoa</taxon>
        <taxon>Ecdysozoa</taxon>
        <taxon>Arthropoda</taxon>
        <taxon>Hexapoda</taxon>
        <taxon>Insecta</taxon>
        <taxon>Pterygota</taxon>
        <taxon>Neoptera</taxon>
        <taxon>Endopterygota</taxon>
        <taxon>Diptera</taxon>
        <taxon>Nematocera</taxon>
        <taxon>Culicoidea</taxon>
        <taxon>Culicidae</taxon>
        <taxon>Anophelinae</taxon>
        <taxon>Anopheles</taxon>
    </lineage>
</organism>
<sequence>MSMAVAAVVVAAAADGDGADDFDGNDAPVDDTLVVQLVAAKVQLTKTMMVHRWMTMMKRTTAVLEADG</sequence>
<protein>
    <submittedName>
        <fullName evidence="2">Putative secreted protein</fullName>
    </submittedName>
</protein>
<feature type="signal peptide" evidence="1">
    <location>
        <begin position="1"/>
        <end position="18"/>
    </location>
</feature>